<name>A0A543CIL0_9ACTN</name>
<evidence type="ECO:0000259" key="2">
    <source>
        <dbReference type="Pfam" id="PF13354"/>
    </source>
</evidence>
<dbReference type="InterPro" id="IPR045155">
    <property type="entry name" value="Beta-lactam_cat"/>
</dbReference>
<feature type="signal peptide" evidence="1">
    <location>
        <begin position="1"/>
        <end position="34"/>
    </location>
</feature>
<sequence>MVFDVKIRGIGTRAFVGLAATTALLGTAIAPAQAAEHSNDSASGVAQKLQQAMDQLHFEQVLDLAPPTTTAQARTLAAQSVDKDAASPAQRAQRFSTLAAPAPISQQPQIDMSVIELDKNGRPLSSGTVLMSPQYPHGVVVPVDKNYHTDAVRWRQWDDAGWYTNHAQGTIDIVPGRESAPLDFMEPYPASVLKLMVNFGVLRLVDQGVISLDDTYDYQPTTPSSLCGDASSNTIRNYIDASITYSSNGASCALTKLLWDHNAVDGLNQTFQDLGLETMQLKETNPANGGHWSNPVTMTSLDTAKLLMIINGGSGKLWTTPNGTAVTSAALSPSSRQFFKSELAQQGFNDVLSTTSWCGADYPAPGIPQLTASRWIAADGTTTVDGDAYAHDVRPCNQAAQVTFAHKTGLVGNSGSDAGIVKSLPGKQGRSYIITMFSNLGDQYQDPNRPPTEPGAHPVAYTEKFAQLGKIMDQFEAAHSH</sequence>
<dbReference type="GO" id="GO:0030655">
    <property type="term" value="P:beta-lactam antibiotic catabolic process"/>
    <property type="evidence" value="ECO:0007669"/>
    <property type="project" value="InterPro"/>
</dbReference>
<organism evidence="3 4">
    <name type="scientific">Actinoallomurus bryophytorum</name>
    <dbReference type="NCBI Taxonomy" id="1490222"/>
    <lineage>
        <taxon>Bacteria</taxon>
        <taxon>Bacillati</taxon>
        <taxon>Actinomycetota</taxon>
        <taxon>Actinomycetes</taxon>
        <taxon>Streptosporangiales</taxon>
        <taxon>Thermomonosporaceae</taxon>
        <taxon>Actinoallomurus</taxon>
    </lineage>
</organism>
<dbReference type="GO" id="GO:0008800">
    <property type="term" value="F:beta-lactamase activity"/>
    <property type="evidence" value="ECO:0007669"/>
    <property type="project" value="InterPro"/>
</dbReference>
<keyword evidence="1" id="KW-0732">Signal</keyword>
<reference evidence="3 4" key="1">
    <citation type="submission" date="2019-06" db="EMBL/GenBank/DDBJ databases">
        <title>Sequencing the genomes of 1000 actinobacteria strains.</title>
        <authorList>
            <person name="Klenk H.-P."/>
        </authorList>
    </citation>
    <scope>NUCLEOTIDE SEQUENCE [LARGE SCALE GENOMIC DNA]</scope>
    <source>
        <strain evidence="3 4">DSM 102200</strain>
    </source>
</reference>
<dbReference type="SUPFAM" id="SSF56601">
    <property type="entry name" value="beta-lactamase/transpeptidase-like"/>
    <property type="match status" value="1"/>
</dbReference>
<evidence type="ECO:0000256" key="1">
    <source>
        <dbReference type="SAM" id="SignalP"/>
    </source>
</evidence>
<keyword evidence="4" id="KW-1185">Reference proteome</keyword>
<feature type="chain" id="PRO_5021888390" evidence="1">
    <location>
        <begin position="35"/>
        <end position="481"/>
    </location>
</feature>
<dbReference type="Proteomes" id="UP000316096">
    <property type="component" value="Unassembled WGS sequence"/>
</dbReference>
<protein>
    <submittedName>
        <fullName evidence="3">Beta-lactamase family protein</fullName>
    </submittedName>
</protein>
<dbReference type="AlphaFoldDB" id="A0A543CIL0"/>
<dbReference type="Pfam" id="PF13354">
    <property type="entry name" value="Beta-lactamase2"/>
    <property type="match status" value="1"/>
</dbReference>
<dbReference type="PANTHER" id="PTHR35333">
    <property type="entry name" value="BETA-LACTAMASE"/>
    <property type="match status" value="1"/>
</dbReference>
<dbReference type="OrthoDB" id="3501904at2"/>
<comment type="caution">
    <text evidence="3">The sequence shown here is derived from an EMBL/GenBank/DDBJ whole genome shotgun (WGS) entry which is preliminary data.</text>
</comment>
<feature type="domain" description="Beta-lactamase class A catalytic" evidence="2">
    <location>
        <begin position="188"/>
        <end position="437"/>
    </location>
</feature>
<dbReference type="GO" id="GO:0046677">
    <property type="term" value="P:response to antibiotic"/>
    <property type="evidence" value="ECO:0007669"/>
    <property type="project" value="InterPro"/>
</dbReference>
<gene>
    <name evidence="3" type="ORF">FB559_2492</name>
</gene>
<dbReference type="InterPro" id="IPR012338">
    <property type="entry name" value="Beta-lactam/transpept-like"/>
</dbReference>
<evidence type="ECO:0000313" key="3">
    <source>
        <dbReference type="EMBL" id="TQL96939.1"/>
    </source>
</evidence>
<dbReference type="InterPro" id="IPR000871">
    <property type="entry name" value="Beta-lactam_class-A"/>
</dbReference>
<evidence type="ECO:0000313" key="4">
    <source>
        <dbReference type="Proteomes" id="UP000316096"/>
    </source>
</evidence>
<accession>A0A543CIL0</accession>
<dbReference type="PANTHER" id="PTHR35333:SF3">
    <property type="entry name" value="BETA-LACTAMASE-TYPE TRANSPEPTIDASE FOLD CONTAINING PROTEIN"/>
    <property type="match status" value="1"/>
</dbReference>
<proteinExistence type="predicted"/>
<dbReference type="EMBL" id="VFOZ01000001">
    <property type="protein sequence ID" value="TQL96939.1"/>
    <property type="molecule type" value="Genomic_DNA"/>
</dbReference>
<dbReference type="Gene3D" id="3.40.710.10">
    <property type="entry name" value="DD-peptidase/beta-lactamase superfamily"/>
    <property type="match status" value="1"/>
</dbReference>